<dbReference type="InterPro" id="IPR019888">
    <property type="entry name" value="Tscrpt_reg_AsnC-like"/>
</dbReference>
<keyword evidence="6" id="KW-1185">Reference proteome</keyword>
<dbReference type="PANTHER" id="PTHR30154:SF34">
    <property type="entry name" value="TRANSCRIPTIONAL REGULATOR AZLB"/>
    <property type="match status" value="1"/>
</dbReference>
<feature type="domain" description="HTH asnC-type" evidence="4">
    <location>
        <begin position="5"/>
        <end position="66"/>
    </location>
</feature>
<dbReference type="GO" id="GO:0005829">
    <property type="term" value="C:cytosol"/>
    <property type="evidence" value="ECO:0007669"/>
    <property type="project" value="TreeGrafter"/>
</dbReference>
<dbReference type="InterPro" id="IPR036388">
    <property type="entry name" value="WH-like_DNA-bd_sf"/>
</dbReference>
<dbReference type="PROSITE" id="PS50956">
    <property type="entry name" value="HTH_ASNC_2"/>
    <property type="match status" value="1"/>
</dbReference>
<organism evidence="5 6">
    <name type="scientific">Mediterraneibacter butyricigenes</name>
    <dbReference type="NCBI Taxonomy" id="2316025"/>
    <lineage>
        <taxon>Bacteria</taxon>
        <taxon>Bacillati</taxon>
        <taxon>Bacillota</taxon>
        <taxon>Clostridia</taxon>
        <taxon>Lachnospirales</taxon>
        <taxon>Lachnospiraceae</taxon>
        <taxon>Mediterraneibacter</taxon>
    </lineage>
</organism>
<dbReference type="EMBL" id="BHGK01000001">
    <property type="protein sequence ID" value="GCA67192.1"/>
    <property type="molecule type" value="Genomic_DNA"/>
</dbReference>
<keyword evidence="2" id="KW-0238">DNA-binding</keyword>
<evidence type="ECO:0000259" key="4">
    <source>
        <dbReference type="PROSITE" id="PS50956"/>
    </source>
</evidence>
<evidence type="ECO:0000256" key="2">
    <source>
        <dbReference type="ARBA" id="ARBA00023125"/>
    </source>
</evidence>
<sequence>MAKDLDKIDWKILNILQTNARIPVKDIAEQVYLSSPAVTTRIQHLEKNGYIEGYHAQINMERVGMGIKAFIKLALNRKKRPQFLECIEEYHNILACYTITGNYTILLETVFESTQKLDSFIQRLQEFGDTQTDIVFLTSSEHRQVLFPLEENNDEKS</sequence>
<name>A0A391PK83_9FIRM</name>
<dbReference type="PANTHER" id="PTHR30154">
    <property type="entry name" value="LEUCINE-RESPONSIVE REGULATORY PROTEIN"/>
    <property type="match status" value="1"/>
</dbReference>
<accession>A0A391PK83</accession>
<keyword evidence="3" id="KW-0804">Transcription</keyword>
<dbReference type="InterPro" id="IPR011008">
    <property type="entry name" value="Dimeric_a/b-barrel"/>
</dbReference>
<dbReference type="Gene3D" id="3.30.70.920">
    <property type="match status" value="1"/>
</dbReference>
<dbReference type="RefSeq" id="WP_170141704.1">
    <property type="nucleotide sequence ID" value="NZ_BHGK01000001.1"/>
</dbReference>
<gene>
    <name evidence="5" type="ORF">KGMB01110_16280</name>
</gene>
<dbReference type="Proteomes" id="UP000265643">
    <property type="component" value="Unassembled WGS sequence"/>
</dbReference>
<evidence type="ECO:0000313" key="5">
    <source>
        <dbReference type="EMBL" id="GCA67192.1"/>
    </source>
</evidence>
<dbReference type="InterPro" id="IPR019887">
    <property type="entry name" value="Tscrpt_reg_AsnC/Lrp_C"/>
</dbReference>
<evidence type="ECO:0000313" key="6">
    <source>
        <dbReference type="Proteomes" id="UP000265643"/>
    </source>
</evidence>
<dbReference type="Gene3D" id="1.10.10.10">
    <property type="entry name" value="Winged helix-like DNA-binding domain superfamily/Winged helix DNA-binding domain"/>
    <property type="match status" value="1"/>
</dbReference>
<dbReference type="AlphaFoldDB" id="A0A391PK83"/>
<dbReference type="SUPFAM" id="SSF54909">
    <property type="entry name" value="Dimeric alpha+beta barrel"/>
    <property type="match status" value="1"/>
</dbReference>
<dbReference type="GO" id="GO:0043200">
    <property type="term" value="P:response to amino acid"/>
    <property type="evidence" value="ECO:0007669"/>
    <property type="project" value="TreeGrafter"/>
</dbReference>
<comment type="caution">
    <text evidence="5">The sequence shown here is derived from an EMBL/GenBank/DDBJ whole genome shotgun (WGS) entry which is preliminary data.</text>
</comment>
<dbReference type="PRINTS" id="PR00033">
    <property type="entry name" value="HTHASNC"/>
</dbReference>
<dbReference type="SUPFAM" id="SSF46785">
    <property type="entry name" value="Winged helix' DNA-binding domain"/>
    <property type="match status" value="1"/>
</dbReference>
<dbReference type="SMART" id="SM00344">
    <property type="entry name" value="HTH_ASNC"/>
    <property type="match status" value="1"/>
</dbReference>
<evidence type="ECO:0000256" key="1">
    <source>
        <dbReference type="ARBA" id="ARBA00023015"/>
    </source>
</evidence>
<dbReference type="InterPro" id="IPR036390">
    <property type="entry name" value="WH_DNA-bd_sf"/>
</dbReference>
<dbReference type="GO" id="GO:0043565">
    <property type="term" value="F:sequence-specific DNA binding"/>
    <property type="evidence" value="ECO:0007669"/>
    <property type="project" value="InterPro"/>
</dbReference>
<protein>
    <submittedName>
        <fullName evidence="5">AsnC family transcriptional regulator</fullName>
    </submittedName>
</protein>
<proteinExistence type="predicted"/>
<evidence type="ECO:0000256" key="3">
    <source>
        <dbReference type="ARBA" id="ARBA00023163"/>
    </source>
</evidence>
<dbReference type="InterPro" id="IPR000485">
    <property type="entry name" value="AsnC-type_HTH_dom"/>
</dbReference>
<dbReference type="Pfam" id="PF13412">
    <property type="entry name" value="HTH_24"/>
    <property type="match status" value="1"/>
</dbReference>
<reference evidence="6" key="1">
    <citation type="submission" date="2018-09" db="EMBL/GenBank/DDBJ databases">
        <title>Draft Genome Sequence of Mediterraneibacter sp. KCTC 15684.</title>
        <authorList>
            <person name="Kim J.S."/>
            <person name="Han K.I."/>
            <person name="Suh M.K."/>
            <person name="Lee K.C."/>
            <person name="Eom M.K."/>
            <person name="Lee J.H."/>
            <person name="Park S.H."/>
            <person name="Kang S.W."/>
            <person name="Park J.E."/>
            <person name="Oh B.S."/>
            <person name="Yu S.Y."/>
            <person name="Choi S.H."/>
            <person name="Lee D.H."/>
            <person name="Yoon H."/>
            <person name="Kim B."/>
            <person name="Yang S.J."/>
            <person name="Lee J.S."/>
        </authorList>
    </citation>
    <scope>NUCLEOTIDE SEQUENCE [LARGE SCALE GENOMIC DNA]</scope>
    <source>
        <strain evidence="6">KCTC 15684</strain>
    </source>
</reference>
<keyword evidence="1" id="KW-0805">Transcription regulation</keyword>
<dbReference type="Pfam" id="PF01037">
    <property type="entry name" value="AsnC_trans_reg"/>
    <property type="match status" value="1"/>
</dbReference>